<dbReference type="SMART" id="SM00212">
    <property type="entry name" value="UBCc"/>
    <property type="match status" value="1"/>
</dbReference>
<dbReference type="GO" id="GO:0016740">
    <property type="term" value="F:transferase activity"/>
    <property type="evidence" value="ECO:0007669"/>
    <property type="project" value="UniProtKB-KW"/>
</dbReference>
<comment type="similarity">
    <text evidence="8">Belongs to the ubiquitin-conjugating enzyme family.</text>
</comment>
<evidence type="ECO:0000256" key="7">
    <source>
        <dbReference type="PROSITE-ProRule" id="PRU10133"/>
    </source>
</evidence>
<dbReference type="Gene3D" id="3.10.110.10">
    <property type="entry name" value="Ubiquitin Conjugating Enzyme"/>
    <property type="match status" value="1"/>
</dbReference>
<name>B2B5H5_PODAN</name>
<dbReference type="InterPro" id="IPR015940">
    <property type="entry name" value="UBA"/>
</dbReference>
<feature type="active site" description="Glycyl thioester intermediate" evidence="7">
    <location>
        <position position="181"/>
    </location>
</feature>
<feature type="region of interest" description="Disordered" evidence="9">
    <location>
        <begin position="60"/>
        <end position="99"/>
    </location>
</feature>
<evidence type="ECO:0000256" key="8">
    <source>
        <dbReference type="RuleBase" id="RU362109"/>
    </source>
</evidence>
<reference evidence="13" key="1">
    <citation type="journal article" date="2008" name="Genome Biol.">
        <title>The genome sequence of the model ascomycete fungus Podospora anserina.</title>
        <authorList>
            <person name="Espagne E."/>
            <person name="Lespinet O."/>
            <person name="Malagnac F."/>
            <person name="Da Silva C."/>
            <person name="Jaillon O."/>
            <person name="Porcel B.M."/>
            <person name="Couloux A."/>
            <person name="Aury J.-M."/>
            <person name="Segurens B."/>
            <person name="Poulain J."/>
            <person name="Anthouard V."/>
            <person name="Grossetete S."/>
            <person name="Khalili H."/>
            <person name="Coppin E."/>
            <person name="Dequard-Chablat M."/>
            <person name="Picard M."/>
            <person name="Contamine V."/>
            <person name="Arnaise S."/>
            <person name="Bourdais A."/>
            <person name="Berteaux-Lecellier V."/>
            <person name="Gautheret D."/>
            <person name="de Vries R.P."/>
            <person name="Battaglia E."/>
            <person name="Coutinho P.M."/>
            <person name="Danchin E.G.J."/>
            <person name="Henrissat B."/>
            <person name="El Khoury R."/>
            <person name="Sainsard-Chanet A."/>
            <person name="Boivin A."/>
            <person name="Pinan-Lucarre B."/>
            <person name="Sellem C.H."/>
            <person name="Debuchy R."/>
            <person name="Wincker P."/>
            <person name="Weissenbach J."/>
            <person name="Silar P."/>
        </authorList>
    </citation>
    <scope>NUCLEOTIDE SEQUENCE [LARGE SCALE GENOMIC DNA]</scope>
    <source>
        <strain evidence="13">S mat+</strain>
    </source>
</reference>
<reference evidence="13" key="2">
    <citation type="submission" date="2008-07" db="EMBL/GenBank/DDBJ databases">
        <authorList>
            <person name="Genoscope - CEA"/>
        </authorList>
    </citation>
    <scope>NUCLEOTIDE SEQUENCE</scope>
    <source>
        <strain evidence="13">S mat+</strain>
    </source>
</reference>
<protein>
    <recommendedName>
        <fullName evidence="3">Ubiquitin-conjugating enzyme E2 2</fullName>
    </recommendedName>
    <alternativeName>
        <fullName evidence="5">E2 ubiquitin-conjugating enzyme 2</fullName>
    </alternativeName>
    <alternativeName>
        <fullName evidence="6">Ubiquitin carrier protein UBC2</fullName>
    </alternativeName>
    <alternativeName>
        <fullName evidence="4">Ubiquitin-protein ligase UBC2</fullName>
    </alternativeName>
</protein>
<evidence type="ECO:0000256" key="1">
    <source>
        <dbReference type="ARBA" id="ARBA00022679"/>
    </source>
</evidence>
<dbReference type="InterPro" id="IPR009060">
    <property type="entry name" value="UBA-like_sf"/>
</dbReference>
<evidence type="ECO:0000256" key="10">
    <source>
        <dbReference type="SAM" id="SignalP"/>
    </source>
</evidence>
<dbReference type="CDD" id="cd23800">
    <property type="entry name" value="UBCc_UBE2K"/>
    <property type="match status" value="1"/>
</dbReference>
<accession>B2B5H5</accession>
<dbReference type="Pfam" id="PF09288">
    <property type="entry name" value="UBA_3"/>
    <property type="match status" value="1"/>
</dbReference>
<dbReference type="SUPFAM" id="SSF46934">
    <property type="entry name" value="UBA-like"/>
    <property type="match status" value="1"/>
</dbReference>
<dbReference type="PROSITE" id="PS50127">
    <property type="entry name" value="UBC_2"/>
    <property type="match status" value="1"/>
</dbReference>
<evidence type="ECO:0000256" key="3">
    <source>
        <dbReference type="ARBA" id="ARBA00039884"/>
    </source>
</evidence>
<keyword evidence="10" id="KW-0732">Signal</keyword>
<keyword evidence="2 8" id="KW-0833">Ubl conjugation pathway</keyword>
<dbReference type="EMBL" id="CU640366">
    <property type="protein sequence ID" value="CAP73050.1"/>
    <property type="molecule type" value="Genomic_DNA"/>
</dbReference>
<keyword evidence="8" id="KW-0547">Nucleotide-binding</keyword>
<dbReference type="PANTHER" id="PTHR24067">
    <property type="entry name" value="UBIQUITIN-CONJUGATING ENZYME E2"/>
    <property type="match status" value="1"/>
</dbReference>
<feature type="compositionally biased region" description="Polar residues" evidence="9">
    <location>
        <begin position="82"/>
        <end position="93"/>
    </location>
</feature>
<feature type="domain" description="UBC core" evidence="12">
    <location>
        <begin position="96"/>
        <end position="243"/>
    </location>
</feature>
<dbReference type="OrthoDB" id="9993688at2759"/>
<dbReference type="RefSeq" id="XP_001911225.1">
    <property type="nucleotide sequence ID" value="XM_001911190.1"/>
</dbReference>
<feature type="domain" description="UBA" evidence="11">
    <location>
        <begin position="272"/>
        <end position="312"/>
    </location>
</feature>
<feature type="region of interest" description="Disordered" evidence="9">
    <location>
        <begin position="250"/>
        <end position="269"/>
    </location>
</feature>
<evidence type="ECO:0000259" key="12">
    <source>
        <dbReference type="PROSITE" id="PS50127"/>
    </source>
</evidence>
<evidence type="ECO:0000256" key="5">
    <source>
        <dbReference type="ARBA" id="ARBA00042179"/>
    </source>
</evidence>
<organism evidence="13">
    <name type="scientific">Podospora anserina (strain S / ATCC MYA-4624 / DSM 980 / FGSC 10383)</name>
    <name type="common">Pleurage anserina</name>
    <dbReference type="NCBI Taxonomy" id="515849"/>
    <lineage>
        <taxon>Eukaryota</taxon>
        <taxon>Fungi</taxon>
        <taxon>Dikarya</taxon>
        <taxon>Ascomycota</taxon>
        <taxon>Pezizomycotina</taxon>
        <taxon>Sordariomycetes</taxon>
        <taxon>Sordariomycetidae</taxon>
        <taxon>Sordariales</taxon>
        <taxon>Podosporaceae</taxon>
        <taxon>Podospora</taxon>
        <taxon>Podospora anserina</taxon>
    </lineage>
</organism>
<keyword evidence="8" id="KW-0067">ATP-binding</keyword>
<dbReference type="HOGENOM" id="CLU_030988_13_1_1"/>
<dbReference type="InterPro" id="IPR015368">
    <property type="entry name" value="UBA_C_fun"/>
</dbReference>
<feature type="compositionally biased region" description="Basic residues" evidence="9">
    <location>
        <begin position="65"/>
        <end position="75"/>
    </location>
</feature>
<dbReference type="PROSITE" id="PS00183">
    <property type="entry name" value="UBC_1"/>
    <property type="match status" value="1"/>
</dbReference>
<dbReference type="InterPro" id="IPR050113">
    <property type="entry name" value="Ub_conjugating_enzyme"/>
</dbReference>
<evidence type="ECO:0000256" key="4">
    <source>
        <dbReference type="ARBA" id="ARBA00041569"/>
    </source>
</evidence>
<evidence type="ECO:0000313" key="13">
    <source>
        <dbReference type="EMBL" id="CAP73050.1"/>
    </source>
</evidence>
<dbReference type="CDD" id="cd14311">
    <property type="entry name" value="UBA_II_E2_UBC1"/>
    <property type="match status" value="1"/>
</dbReference>
<sequence length="326" mass="36266">FPGSLRLLLLLPLQSWVSDFVGPSQPFCSQTTTHANFSESLRQNLRPAVKIESSLSPLPTCTFKQHSRPSPHRTRTPLARNNPASTYFTQRPMASTRERRISKELSDLQNDPNSGVSAHPVDNSLLHLKGIFPGPPDTPYAGGTFQVDILIPENYPFKSPVMKFDTKIWHPNVSSVTGAICLDTLGTGWSPVGTIKMALISLRMLLESPNPKDPQDAEVAKMMLEQPEAFAQKAHEWAVKYAGAPRRDTPVHNYQKVAPPPPRADDPARYQGYNKDLIDRFVHMGFDLDAVVEAFNYVGIDRNGGEDYVLEEAYMGDITARLLGEQ</sequence>
<dbReference type="SUPFAM" id="SSF54495">
    <property type="entry name" value="UBC-like"/>
    <property type="match status" value="1"/>
</dbReference>
<dbReference type="GeneID" id="6195615"/>
<feature type="signal peptide" evidence="10">
    <location>
        <begin position="1"/>
        <end position="23"/>
    </location>
</feature>
<proteinExistence type="inferred from homology"/>
<gene>
    <name evidence="13" type="ORF">PODANS_2_4700</name>
</gene>
<evidence type="ECO:0000256" key="9">
    <source>
        <dbReference type="SAM" id="MobiDB-lite"/>
    </source>
</evidence>
<evidence type="ECO:0000256" key="6">
    <source>
        <dbReference type="ARBA" id="ARBA00042190"/>
    </source>
</evidence>
<feature type="chain" id="PRO_5002775773" description="Ubiquitin-conjugating enzyme E2 2" evidence="10">
    <location>
        <begin position="24"/>
        <end position="326"/>
    </location>
</feature>
<dbReference type="AlphaFoldDB" id="B2B5H5"/>
<keyword evidence="1" id="KW-0808">Transferase</keyword>
<evidence type="ECO:0000256" key="2">
    <source>
        <dbReference type="ARBA" id="ARBA00022786"/>
    </source>
</evidence>
<dbReference type="InterPro" id="IPR000608">
    <property type="entry name" value="UBC"/>
</dbReference>
<dbReference type="VEuPathDB" id="FungiDB:PODANS_2_4700"/>
<dbReference type="PROSITE" id="PS50030">
    <property type="entry name" value="UBA"/>
    <property type="match status" value="1"/>
</dbReference>
<dbReference type="GO" id="GO:0005524">
    <property type="term" value="F:ATP binding"/>
    <property type="evidence" value="ECO:0007669"/>
    <property type="project" value="UniProtKB-UniRule"/>
</dbReference>
<dbReference type="KEGG" id="pan:PODANSg8267"/>
<evidence type="ECO:0000259" key="11">
    <source>
        <dbReference type="PROSITE" id="PS50030"/>
    </source>
</evidence>
<dbReference type="InterPro" id="IPR023313">
    <property type="entry name" value="UBQ-conjugating_AS"/>
</dbReference>
<dbReference type="Pfam" id="PF00179">
    <property type="entry name" value="UQ_con"/>
    <property type="match status" value="1"/>
</dbReference>
<feature type="non-terminal residue" evidence="13">
    <location>
        <position position="1"/>
    </location>
</feature>
<dbReference type="InterPro" id="IPR016135">
    <property type="entry name" value="UBQ-conjugating_enzyme/RWD"/>
</dbReference>